<dbReference type="STRING" id="1562698.DESAMIL20_897"/>
<accession>A0A1X4XUY9</accession>
<dbReference type="PANTHER" id="PTHR21445">
    <property type="entry name" value="ENDONUCLEASE IV ENDODEOXYRIBONUCLEASE IV"/>
    <property type="match status" value="1"/>
</dbReference>
<dbReference type="InterPro" id="IPR018246">
    <property type="entry name" value="AP_endonuc_F2_Zn_BS"/>
</dbReference>
<evidence type="ECO:0000256" key="2">
    <source>
        <dbReference type="ARBA" id="ARBA00005340"/>
    </source>
</evidence>
<organism evidence="9 10">
    <name type="scientific">Desulfurella amilsii</name>
    <dbReference type="NCBI Taxonomy" id="1562698"/>
    <lineage>
        <taxon>Bacteria</taxon>
        <taxon>Pseudomonadati</taxon>
        <taxon>Campylobacterota</taxon>
        <taxon>Desulfurellia</taxon>
        <taxon>Desulfurellales</taxon>
        <taxon>Desulfurellaceae</taxon>
        <taxon>Desulfurella</taxon>
    </lineage>
</organism>
<keyword evidence="6" id="KW-0862">Zinc</keyword>
<dbReference type="EC" id="3.1.21.2" evidence="9"/>
<sequence length="257" mass="29602">MKLGIHLSIEHIIDELPILCTTYKLDCFQFFTKSPRRWSQKLIDESTAITFKKNMQNQNINPQNAFIHCSYLINPANPTSKTYSELEYELENAYRLGIYNLVLHPGSCKDSDCLEKASNTIKHILKQYPNINLLLENTTRIGSTLEDLKILKEKIGENVFYCIDTCHLFVTGYILDVDIIDKILNIDNIKLWHLNDSKAAFGSKLDRHEKLGKGLIGFENIKKLLRLPKIQNASFILETPGTNATRSKEIQILRKYL</sequence>
<evidence type="ECO:0000313" key="10">
    <source>
        <dbReference type="Proteomes" id="UP000194141"/>
    </source>
</evidence>
<dbReference type="Pfam" id="PF01261">
    <property type="entry name" value="AP_endonuc_2"/>
    <property type="match status" value="1"/>
</dbReference>
<comment type="similarity">
    <text evidence="2">Belongs to the AP endonuclease 2 family.</text>
</comment>
<keyword evidence="7" id="KW-0234">DNA repair</keyword>
<keyword evidence="3" id="KW-0479">Metal-binding</keyword>
<dbReference type="SMART" id="SM00518">
    <property type="entry name" value="AP2Ec"/>
    <property type="match status" value="1"/>
</dbReference>
<dbReference type="GO" id="GO:0008081">
    <property type="term" value="F:phosphoric diester hydrolase activity"/>
    <property type="evidence" value="ECO:0007669"/>
    <property type="project" value="TreeGrafter"/>
</dbReference>
<dbReference type="EMBL" id="MDSU01000018">
    <property type="protein sequence ID" value="OSS41344.1"/>
    <property type="molecule type" value="Genomic_DNA"/>
</dbReference>
<dbReference type="InterPro" id="IPR001719">
    <property type="entry name" value="AP_endonuc_2"/>
</dbReference>
<dbReference type="GO" id="GO:0008270">
    <property type="term" value="F:zinc ion binding"/>
    <property type="evidence" value="ECO:0007669"/>
    <property type="project" value="InterPro"/>
</dbReference>
<dbReference type="GO" id="GO:0008833">
    <property type="term" value="F:deoxyribonuclease IV (phage-T4-induced) activity"/>
    <property type="evidence" value="ECO:0007669"/>
    <property type="project" value="UniProtKB-EC"/>
</dbReference>
<protein>
    <submittedName>
        <fullName evidence="9">Endonuclease 4</fullName>
        <ecNumber evidence="9">3.1.21.2</ecNumber>
    </submittedName>
</protein>
<comment type="caution">
    <text evidence="9">The sequence shown here is derived from an EMBL/GenBank/DDBJ whole genome shotgun (WGS) entry which is preliminary data.</text>
</comment>
<keyword evidence="10" id="KW-1185">Reference proteome</keyword>
<feature type="domain" description="Xylose isomerase-like TIM barrel" evidence="8">
    <location>
        <begin position="23"/>
        <end position="255"/>
    </location>
</feature>
<dbReference type="PANTHER" id="PTHR21445:SF0">
    <property type="entry name" value="APURINIC-APYRIMIDINIC ENDONUCLEASE"/>
    <property type="match status" value="1"/>
</dbReference>
<evidence type="ECO:0000256" key="6">
    <source>
        <dbReference type="ARBA" id="ARBA00022833"/>
    </source>
</evidence>
<proteinExistence type="inferred from homology"/>
<dbReference type="NCBIfam" id="TIGR00587">
    <property type="entry name" value="nfo"/>
    <property type="match status" value="1"/>
</dbReference>
<keyword evidence="9" id="KW-0540">Nuclease</keyword>
<dbReference type="InterPro" id="IPR036237">
    <property type="entry name" value="Xyl_isomerase-like_sf"/>
</dbReference>
<dbReference type="GO" id="GO:0003677">
    <property type="term" value="F:DNA binding"/>
    <property type="evidence" value="ECO:0007669"/>
    <property type="project" value="InterPro"/>
</dbReference>
<dbReference type="Gene3D" id="3.20.20.150">
    <property type="entry name" value="Divalent-metal-dependent TIM barrel enzymes"/>
    <property type="match status" value="1"/>
</dbReference>
<dbReference type="GO" id="GO:0006284">
    <property type="term" value="P:base-excision repair"/>
    <property type="evidence" value="ECO:0007669"/>
    <property type="project" value="TreeGrafter"/>
</dbReference>
<evidence type="ECO:0000256" key="7">
    <source>
        <dbReference type="ARBA" id="ARBA00023204"/>
    </source>
</evidence>
<dbReference type="RefSeq" id="WP_158090519.1">
    <property type="nucleotide sequence ID" value="NZ_MDSU01000018.1"/>
</dbReference>
<dbReference type="PROSITE" id="PS51432">
    <property type="entry name" value="AP_NUCLEASE_F2_4"/>
    <property type="match status" value="1"/>
</dbReference>
<dbReference type="InterPro" id="IPR013022">
    <property type="entry name" value="Xyl_isomerase-like_TIM-brl"/>
</dbReference>
<evidence type="ECO:0000256" key="3">
    <source>
        <dbReference type="ARBA" id="ARBA00022723"/>
    </source>
</evidence>
<reference evidence="9 10" key="1">
    <citation type="journal article" date="2017" name="Front. Microbiol.">
        <title>Genome Sequence of Desulfurella amilsii Strain TR1 and Comparative Genomics of Desulfurellaceae Family.</title>
        <authorList>
            <person name="Florentino A.P."/>
            <person name="Stams A.J."/>
            <person name="Sanchez-Andrea I."/>
        </authorList>
    </citation>
    <scope>NUCLEOTIDE SEQUENCE [LARGE SCALE GENOMIC DNA]</scope>
    <source>
        <strain evidence="9 10">TR1</strain>
    </source>
</reference>
<comment type="cofactor">
    <cofactor evidence="1">
        <name>Zn(2+)</name>
        <dbReference type="ChEBI" id="CHEBI:29105"/>
    </cofactor>
</comment>
<dbReference type="PROSITE" id="PS00731">
    <property type="entry name" value="AP_NUCLEASE_F2_3"/>
    <property type="match status" value="1"/>
</dbReference>
<evidence type="ECO:0000256" key="1">
    <source>
        <dbReference type="ARBA" id="ARBA00001947"/>
    </source>
</evidence>
<evidence type="ECO:0000256" key="5">
    <source>
        <dbReference type="ARBA" id="ARBA00022801"/>
    </source>
</evidence>
<keyword evidence="4" id="KW-0227">DNA damage</keyword>
<name>A0A1X4XUY9_9BACT</name>
<keyword evidence="5 9" id="KW-0378">Hydrolase</keyword>
<dbReference type="GO" id="GO:0003906">
    <property type="term" value="F:DNA-(apurinic or apyrimidinic site) endonuclease activity"/>
    <property type="evidence" value="ECO:0007669"/>
    <property type="project" value="TreeGrafter"/>
</dbReference>
<evidence type="ECO:0000313" key="9">
    <source>
        <dbReference type="EMBL" id="OSS41344.1"/>
    </source>
</evidence>
<gene>
    <name evidence="9" type="ORF">DESAMIL20_897</name>
</gene>
<evidence type="ECO:0000259" key="8">
    <source>
        <dbReference type="Pfam" id="PF01261"/>
    </source>
</evidence>
<dbReference type="OrthoDB" id="9805666at2"/>
<dbReference type="SUPFAM" id="SSF51658">
    <property type="entry name" value="Xylose isomerase-like"/>
    <property type="match status" value="1"/>
</dbReference>
<dbReference type="Proteomes" id="UP000194141">
    <property type="component" value="Unassembled WGS sequence"/>
</dbReference>
<evidence type="ECO:0000256" key="4">
    <source>
        <dbReference type="ARBA" id="ARBA00022763"/>
    </source>
</evidence>
<dbReference type="AlphaFoldDB" id="A0A1X4XUY9"/>
<keyword evidence="9" id="KW-0255">Endonuclease</keyword>
<dbReference type="CDD" id="cd00019">
    <property type="entry name" value="AP2Ec"/>
    <property type="match status" value="1"/>
</dbReference>